<dbReference type="PROSITE" id="PS51318">
    <property type="entry name" value="TAT"/>
    <property type="match status" value="1"/>
</dbReference>
<dbReference type="SUPFAM" id="SSF51126">
    <property type="entry name" value="Pectin lyase-like"/>
    <property type="match status" value="1"/>
</dbReference>
<proteinExistence type="predicted"/>
<dbReference type="InterPro" id="IPR006626">
    <property type="entry name" value="PbH1"/>
</dbReference>
<organism evidence="1 2">
    <name type="scientific">Halobium salinum</name>
    <dbReference type="NCBI Taxonomy" id="1364940"/>
    <lineage>
        <taxon>Archaea</taxon>
        <taxon>Methanobacteriati</taxon>
        <taxon>Methanobacteriota</taxon>
        <taxon>Stenosarchaea group</taxon>
        <taxon>Halobacteria</taxon>
        <taxon>Halobacteriales</taxon>
        <taxon>Haloferacaceae</taxon>
        <taxon>Halobium</taxon>
    </lineage>
</organism>
<dbReference type="InterPro" id="IPR006311">
    <property type="entry name" value="TAT_signal"/>
</dbReference>
<gene>
    <name evidence="1" type="ORF">ACFO0N_04345</name>
</gene>
<accession>A0ABD5P8W0</accession>
<dbReference type="SMART" id="SM00710">
    <property type="entry name" value="PbH1"/>
    <property type="match status" value="3"/>
</dbReference>
<dbReference type="RefSeq" id="WP_267622519.1">
    <property type="nucleotide sequence ID" value="NZ_JAODIW010000006.1"/>
</dbReference>
<sequence>MFSRRKFLSSVMVSAGVAAVGRNAAVGTVAAEEPVRAAPSQYEYEPPELLTQGRPLGGGPWVGKVAGTGAQSPHIRYFEAGPTVRPGDATHVAETPDELVEAVEGARPGDVIWLPENRFDFTAFRRRAPLTISTDNVTVASGRGITGHGARLFTANETDPLIRVTGDGVRLTGMRIEADWPEYVPRSQQRSLDWATGVSIEGHDVAVDNCVVRGWTQAGIEIGRHGTVNDYPLGTFVHNNDIVDNACYRRGYGVVVYRGEPFVWQNYFDHNRHAVASSGAPRCSYHLRRNLIGSRTTSHHIDMHDYSEVTGDASDAGAGQRITVHENTVLAGVDVHGGEYYRSAVRIRGEPRSYASIRDNVLAYPDSMRTARDNSVAAIRATTPDGREHDPSDLGISVAGNRYGSLYPVRVGVNGDRILERREMAVVGTGNGSTYVVRVSGEISGTSDTERGEDWTGTSVAEGNVRWLSDNYHYTGEITGFEVLSGDPDVDVWANGSKYAPWAFPDVTTRSGDSDGSSLDGDGTASDPVVVSDIAVVGSGTRTRYRFEVSGDLEAGDNLESGDDVVRGPVAEGSVKWSSDTYRFSGFVTDFEVLSGDPGVDIWVDGAKFAAEEF</sequence>
<dbReference type="Proteomes" id="UP001595921">
    <property type="component" value="Unassembled WGS sequence"/>
</dbReference>
<keyword evidence="2" id="KW-1185">Reference proteome</keyword>
<dbReference type="InterPro" id="IPR012334">
    <property type="entry name" value="Pectin_lyas_fold"/>
</dbReference>
<evidence type="ECO:0008006" key="3">
    <source>
        <dbReference type="Google" id="ProtNLM"/>
    </source>
</evidence>
<reference evidence="1 2" key="1">
    <citation type="journal article" date="2019" name="Int. J. Syst. Evol. Microbiol.">
        <title>The Global Catalogue of Microorganisms (GCM) 10K type strain sequencing project: providing services to taxonomists for standard genome sequencing and annotation.</title>
        <authorList>
            <consortium name="The Broad Institute Genomics Platform"/>
            <consortium name="The Broad Institute Genome Sequencing Center for Infectious Disease"/>
            <person name="Wu L."/>
            <person name="Ma J."/>
        </authorList>
    </citation>
    <scope>NUCLEOTIDE SEQUENCE [LARGE SCALE GENOMIC DNA]</scope>
    <source>
        <strain evidence="1 2">CGMCC 1.12553</strain>
    </source>
</reference>
<dbReference type="AlphaFoldDB" id="A0ABD5P8W0"/>
<dbReference type="InterPro" id="IPR011050">
    <property type="entry name" value="Pectin_lyase_fold/virulence"/>
</dbReference>
<evidence type="ECO:0000313" key="2">
    <source>
        <dbReference type="Proteomes" id="UP001595921"/>
    </source>
</evidence>
<dbReference type="EMBL" id="JBHSDS010000003">
    <property type="protein sequence ID" value="MFC4357178.1"/>
    <property type="molecule type" value="Genomic_DNA"/>
</dbReference>
<protein>
    <recommendedName>
        <fullName evidence="3">Right handed beta helix region</fullName>
    </recommendedName>
</protein>
<dbReference type="Gene3D" id="2.160.20.10">
    <property type="entry name" value="Single-stranded right-handed beta-helix, Pectin lyase-like"/>
    <property type="match status" value="1"/>
</dbReference>
<evidence type="ECO:0000313" key="1">
    <source>
        <dbReference type="EMBL" id="MFC4357178.1"/>
    </source>
</evidence>
<comment type="caution">
    <text evidence="1">The sequence shown here is derived from an EMBL/GenBank/DDBJ whole genome shotgun (WGS) entry which is preliminary data.</text>
</comment>
<name>A0ABD5P8W0_9EURY</name>